<organism evidence="2 3">
    <name type="scientific">Colocasia esculenta</name>
    <name type="common">Wild taro</name>
    <name type="synonym">Arum esculentum</name>
    <dbReference type="NCBI Taxonomy" id="4460"/>
    <lineage>
        <taxon>Eukaryota</taxon>
        <taxon>Viridiplantae</taxon>
        <taxon>Streptophyta</taxon>
        <taxon>Embryophyta</taxon>
        <taxon>Tracheophyta</taxon>
        <taxon>Spermatophyta</taxon>
        <taxon>Magnoliopsida</taxon>
        <taxon>Liliopsida</taxon>
        <taxon>Araceae</taxon>
        <taxon>Aroideae</taxon>
        <taxon>Colocasieae</taxon>
        <taxon>Colocasia</taxon>
    </lineage>
</organism>
<accession>A0A843WN90</accession>
<evidence type="ECO:0000256" key="1">
    <source>
        <dbReference type="SAM" id="MobiDB-lite"/>
    </source>
</evidence>
<keyword evidence="3" id="KW-1185">Reference proteome</keyword>
<proteinExistence type="predicted"/>
<evidence type="ECO:0000313" key="3">
    <source>
        <dbReference type="Proteomes" id="UP000652761"/>
    </source>
</evidence>
<sequence>MPRLNSYSSLVFSRRKAFHYSRESRSSSSGFRPCPRPRRPSWSSGGERCSRVMAVPAILASAAVLEVPQHPQYQPAESWVHELERTFEAMDCAEQDQRLEQLAASSQVRSGDGATGLVVQVRWCDGDGWRAEVERVELRWRSCYAGDPAALAILVQKVCVGDGAEGLARPSGHVSIWYEPISCVAELGRGEGGKRCRAEAPEPYKRTPRLRGKLRSRWDGPYTVVKVFDNGALEAAQQKLLEAGSRALAMGLGHGGLMRCGPLLCRWKMADVADMLEASGRWCDGNGCREEPERVELRWRSCYAGDPAALAILVQKVWVGDGAEGLARPSGHVSIWYEPISCVAELGRGEGGKRCRVEAPGTL</sequence>
<evidence type="ECO:0000313" key="2">
    <source>
        <dbReference type="EMBL" id="MQM09287.1"/>
    </source>
</evidence>
<comment type="caution">
    <text evidence="2">The sequence shown here is derived from an EMBL/GenBank/DDBJ whole genome shotgun (WGS) entry which is preliminary data.</text>
</comment>
<feature type="region of interest" description="Disordered" evidence="1">
    <location>
        <begin position="24"/>
        <end position="47"/>
    </location>
</feature>
<protein>
    <submittedName>
        <fullName evidence="2">Uncharacterized protein</fullName>
    </submittedName>
</protein>
<dbReference type="EMBL" id="NMUH01004335">
    <property type="protein sequence ID" value="MQM09287.1"/>
    <property type="molecule type" value="Genomic_DNA"/>
</dbReference>
<name>A0A843WN90_COLES</name>
<dbReference type="AlphaFoldDB" id="A0A843WN90"/>
<dbReference type="Proteomes" id="UP000652761">
    <property type="component" value="Unassembled WGS sequence"/>
</dbReference>
<gene>
    <name evidence="2" type="ORF">Taro_042153</name>
</gene>
<reference evidence="2" key="1">
    <citation type="submission" date="2017-07" db="EMBL/GenBank/DDBJ databases">
        <title>Taro Niue Genome Assembly and Annotation.</title>
        <authorList>
            <person name="Atibalentja N."/>
            <person name="Keating K."/>
            <person name="Fields C.J."/>
        </authorList>
    </citation>
    <scope>NUCLEOTIDE SEQUENCE</scope>
    <source>
        <strain evidence="2">Niue_2</strain>
        <tissue evidence="2">Leaf</tissue>
    </source>
</reference>